<dbReference type="RefSeq" id="WP_379906205.1">
    <property type="nucleotide sequence ID" value="NZ_JBHRTR010000048.1"/>
</dbReference>
<evidence type="ECO:0000256" key="3">
    <source>
        <dbReference type="ARBA" id="ARBA00023163"/>
    </source>
</evidence>
<dbReference type="InterPro" id="IPR018060">
    <property type="entry name" value="HTH_AraC"/>
</dbReference>
<dbReference type="EMBL" id="JBHRTR010000048">
    <property type="protein sequence ID" value="MFC3230760.1"/>
    <property type="molecule type" value="Genomic_DNA"/>
</dbReference>
<evidence type="ECO:0000256" key="1">
    <source>
        <dbReference type="ARBA" id="ARBA00023015"/>
    </source>
</evidence>
<dbReference type="InterPro" id="IPR020449">
    <property type="entry name" value="Tscrpt_reg_AraC-type_HTH"/>
</dbReference>
<keyword evidence="1" id="KW-0805">Transcription regulation</keyword>
<sequence length="366" mass="38895">MPVISDPSHAAALAGAASAPAAIPWTGGETLAEVTGKSGTVARRFDIRAVPTARRRDALVGALDSVYYPCDFAFSTPDVVAGAVRVVDFGPVQAGRVRLDPVYVERTSRQISRRSGDFVFVPMPLAAGPGQSEGGGGRLRLRQRGREADADGTQFAFAASADAYAYMHDCQMDAVTVRIEAAEVRGRVPHFEDLTATGFRGEGNAAALFMDYARSFCLNAASLDGQAGAVAARHLLDLFAMALLSGGSGAGGTESAVREANRQRILRHVETRLGDPELGTASVSRALGLSERYIQKLLAEHAETLSGVIRERRVAEAKRLLADPAMQCRSIATIAYQLGFSDPAYFSRVFREVTGASPRDYRNGGG</sequence>
<dbReference type="InterPro" id="IPR009057">
    <property type="entry name" value="Homeodomain-like_sf"/>
</dbReference>
<dbReference type="Proteomes" id="UP001595528">
    <property type="component" value="Unassembled WGS sequence"/>
</dbReference>
<evidence type="ECO:0000313" key="6">
    <source>
        <dbReference type="Proteomes" id="UP001595528"/>
    </source>
</evidence>
<dbReference type="Pfam" id="PF14525">
    <property type="entry name" value="AraC_binding_2"/>
    <property type="match status" value="1"/>
</dbReference>
<dbReference type="PANTHER" id="PTHR43280:SF31">
    <property type="entry name" value="TRANSCRIPTIONAL REGULATORY PROTEIN"/>
    <property type="match status" value="1"/>
</dbReference>
<proteinExistence type="predicted"/>
<keyword evidence="6" id="KW-1185">Reference proteome</keyword>
<keyword evidence="3" id="KW-0804">Transcription</keyword>
<feature type="domain" description="HTH araC/xylS-type" evidence="4">
    <location>
        <begin position="263"/>
        <end position="364"/>
    </location>
</feature>
<keyword evidence="2" id="KW-0238">DNA-binding</keyword>
<name>A0ABV7L8Z9_9PROT</name>
<dbReference type="InterPro" id="IPR035418">
    <property type="entry name" value="AraC-bd_2"/>
</dbReference>
<gene>
    <name evidence="5" type="ORF">ACFOGJ_26165</name>
</gene>
<dbReference type="Gene3D" id="1.10.10.60">
    <property type="entry name" value="Homeodomain-like"/>
    <property type="match status" value="1"/>
</dbReference>
<dbReference type="PANTHER" id="PTHR43280">
    <property type="entry name" value="ARAC-FAMILY TRANSCRIPTIONAL REGULATOR"/>
    <property type="match status" value="1"/>
</dbReference>
<protein>
    <submittedName>
        <fullName evidence="5">AraC family transcriptional regulator</fullName>
    </submittedName>
</protein>
<dbReference type="PROSITE" id="PS00041">
    <property type="entry name" value="HTH_ARAC_FAMILY_1"/>
    <property type="match status" value="1"/>
</dbReference>
<comment type="caution">
    <text evidence="5">The sequence shown here is derived from an EMBL/GenBank/DDBJ whole genome shotgun (WGS) entry which is preliminary data.</text>
</comment>
<evidence type="ECO:0000259" key="4">
    <source>
        <dbReference type="PROSITE" id="PS01124"/>
    </source>
</evidence>
<accession>A0ABV7L8Z9</accession>
<dbReference type="PRINTS" id="PR00032">
    <property type="entry name" value="HTHARAC"/>
</dbReference>
<dbReference type="SUPFAM" id="SSF46689">
    <property type="entry name" value="Homeodomain-like"/>
    <property type="match status" value="1"/>
</dbReference>
<dbReference type="CDD" id="cd22265">
    <property type="entry name" value="UDM1_RNF168"/>
    <property type="match status" value="1"/>
</dbReference>
<evidence type="ECO:0000256" key="2">
    <source>
        <dbReference type="ARBA" id="ARBA00023125"/>
    </source>
</evidence>
<reference evidence="6" key="1">
    <citation type="journal article" date="2019" name="Int. J. Syst. Evol. Microbiol.">
        <title>The Global Catalogue of Microorganisms (GCM) 10K type strain sequencing project: providing services to taxonomists for standard genome sequencing and annotation.</title>
        <authorList>
            <consortium name="The Broad Institute Genomics Platform"/>
            <consortium name="The Broad Institute Genome Sequencing Center for Infectious Disease"/>
            <person name="Wu L."/>
            <person name="Ma J."/>
        </authorList>
    </citation>
    <scope>NUCLEOTIDE SEQUENCE [LARGE SCALE GENOMIC DNA]</scope>
    <source>
        <strain evidence="6">KCTC 42964</strain>
    </source>
</reference>
<evidence type="ECO:0000313" key="5">
    <source>
        <dbReference type="EMBL" id="MFC3230760.1"/>
    </source>
</evidence>
<dbReference type="PROSITE" id="PS01124">
    <property type="entry name" value="HTH_ARAC_FAMILY_2"/>
    <property type="match status" value="1"/>
</dbReference>
<organism evidence="5 6">
    <name type="scientific">Marinibaculum pumilum</name>
    <dbReference type="NCBI Taxonomy" id="1766165"/>
    <lineage>
        <taxon>Bacteria</taxon>
        <taxon>Pseudomonadati</taxon>
        <taxon>Pseudomonadota</taxon>
        <taxon>Alphaproteobacteria</taxon>
        <taxon>Rhodospirillales</taxon>
        <taxon>Rhodospirillaceae</taxon>
        <taxon>Marinibaculum</taxon>
    </lineage>
</organism>
<dbReference type="SMART" id="SM00342">
    <property type="entry name" value="HTH_ARAC"/>
    <property type="match status" value="1"/>
</dbReference>
<dbReference type="Pfam" id="PF12833">
    <property type="entry name" value="HTH_18"/>
    <property type="match status" value="1"/>
</dbReference>
<dbReference type="InterPro" id="IPR018062">
    <property type="entry name" value="HTH_AraC-typ_CS"/>
</dbReference>